<proteinExistence type="predicted"/>
<dbReference type="PANTHER" id="PTHR48462:SF1">
    <property type="entry name" value="PROTEIN, PUTATIVE-RELATED"/>
    <property type="match status" value="1"/>
</dbReference>
<gene>
    <name evidence="1" type="ORF">Tci_047038</name>
</gene>
<dbReference type="PANTHER" id="PTHR48462">
    <property type="entry name" value="PROTEIN, PUTATIVE-RELATED"/>
    <property type="match status" value="1"/>
</dbReference>
<dbReference type="EMBL" id="BKCJ010007007">
    <property type="protein sequence ID" value="GEU75060.1"/>
    <property type="molecule type" value="Genomic_DNA"/>
</dbReference>
<sequence>MENHVPSCQPFDDLQGEVTSSSLMLPSPPLATLRMVDVVLGRAVIDVAQRKRAKYMAKCTVIGYGFLPFSFSSLGELEAGVVTLLKWIRKFSMAQDIGACVAVYIFNRISFAITKGVRAHIVSRLPSYFL</sequence>
<organism evidence="1">
    <name type="scientific">Tanacetum cinerariifolium</name>
    <name type="common">Dalmatian daisy</name>
    <name type="synonym">Chrysanthemum cinerariifolium</name>
    <dbReference type="NCBI Taxonomy" id="118510"/>
    <lineage>
        <taxon>Eukaryota</taxon>
        <taxon>Viridiplantae</taxon>
        <taxon>Streptophyta</taxon>
        <taxon>Embryophyta</taxon>
        <taxon>Tracheophyta</taxon>
        <taxon>Spermatophyta</taxon>
        <taxon>Magnoliopsida</taxon>
        <taxon>eudicotyledons</taxon>
        <taxon>Gunneridae</taxon>
        <taxon>Pentapetalae</taxon>
        <taxon>asterids</taxon>
        <taxon>campanulids</taxon>
        <taxon>Asterales</taxon>
        <taxon>Asteraceae</taxon>
        <taxon>Asteroideae</taxon>
        <taxon>Anthemideae</taxon>
        <taxon>Anthemidinae</taxon>
        <taxon>Tanacetum</taxon>
    </lineage>
</organism>
<name>A0A6L2MMW5_TANCI</name>
<comment type="caution">
    <text evidence="1">The sequence shown here is derived from an EMBL/GenBank/DDBJ whole genome shotgun (WGS) entry which is preliminary data.</text>
</comment>
<protein>
    <submittedName>
        <fullName evidence="1">Uncharacterized protein</fullName>
    </submittedName>
</protein>
<dbReference type="AlphaFoldDB" id="A0A6L2MMW5"/>
<reference evidence="1" key="1">
    <citation type="journal article" date="2019" name="Sci. Rep.">
        <title>Draft genome of Tanacetum cinerariifolium, the natural source of mosquito coil.</title>
        <authorList>
            <person name="Yamashiro T."/>
            <person name="Shiraishi A."/>
            <person name="Satake H."/>
            <person name="Nakayama K."/>
        </authorList>
    </citation>
    <scope>NUCLEOTIDE SEQUENCE</scope>
</reference>
<evidence type="ECO:0000313" key="1">
    <source>
        <dbReference type="EMBL" id="GEU75060.1"/>
    </source>
</evidence>
<accession>A0A6L2MMW5</accession>